<accession>A0A2N3I4R1</accession>
<dbReference type="Gene3D" id="3.30.1380.10">
    <property type="match status" value="1"/>
</dbReference>
<gene>
    <name evidence="2" type="ORF">BZG01_13585</name>
</gene>
<evidence type="ECO:0000313" key="3">
    <source>
        <dbReference type="Proteomes" id="UP000233618"/>
    </source>
</evidence>
<sequence>MNKVLKYIWRFLIFAILTVISQIGGIVYLIGIVVSKKIRYKMYGKSILIFSSLYLLITFLIVPLIAPLFGRQKIDTNSHLKPAGYITVLLNRNYVTGETNKFLREISNRLMCDKSEVQIRYLDACFPFIKGFPLLPHLSHNDGCKIDFSLVYEDESGKIVNKGKSLSGYGIFEEAGEDEFDQCKDCMEKGYSQYDYPKYLTLGSINPDLRFSEKGTKELIEAILNHEKLRKLFIEPHLKRRLNLTDKRIRFHGCGAVRHDDHIHVQIN</sequence>
<evidence type="ECO:0000256" key="1">
    <source>
        <dbReference type="SAM" id="Phobius"/>
    </source>
</evidence>
<dbReference type="Proteomes" id="UP000233618">
    <property type="component" value="Unassembled WGS sequence"/>
</dbReference>
<dbReference type="AlphaFoldDB" id="A0A2N3I4R1"/>
<dbReference type="RefSeq" id="WP_101310390.1">
    <property type="nucleotide sequence ID" value="NZ_MVDE01000020.1"/>
</dbReference>
<evidence type="ECO:0000313" key="2">
    <source>
        <dbReference type="EMBL" id="PKQ65282.1"/>
    </source>
</evidence>
<comment type="caution">
    <text evidence="2">The sequence shown here is derived from an EMBL/GenBank/DDBJ whole genome shotgun (WGS) entry which is preliminary data.</text>
</comment>
<dbReference type="EMBL" id="MVDE01000020">
    <property type="protein sequence ID" value="PKQ65282.1"/>
    <property type="molecule type" value="Genomic_DNA"/>
</dbReference>
<dbReference type="InterPro" id="IPR009045">
    <property type="entry name" value="Zn_M74/Hedgehog-like"/>
</dbReference>
<keyword evidence="1" id="KW-0472">Membrane</keyword>
<keyword evidence="3" id="KW-1185">Reference proteome</keyword>
<proteinExistence type="predicted"/>
<name>A0A2N3I4R1_9BACT</name>
<keyword evidence="1" id="KW-1133">Transmembrane helix</keyword>
<organism evidence="2 3">
    <name type="scientific">Labilibaculum manganireducens</name>
    <dbReference type="NCBI Taxonomy" id="1940525"/>
    <lineage>
        <taxon>Bacteria</taxon>
        <taxon>Pseudomonadati</taxon>
        <taxon>Bacteroidota</taxon>
        <taxon>Bacteroidia</taxon>
        <taxon>Marinilabiliales</taxon>
        <taxon>Marinifilaceae</taxon>
        <taxon>Labilibaculum</taxon>
    </lineage>
</organism>
<feature type="transmembrane region" description="Helical" evidence="1">
    <location>
        <begin position="12"/>
        <end position="35"/>
    </location>
</feature>
<keyword evidence="1" id="KW-0812">Transmembrane</keyword>
<reference evidence="2 3" key="1">
    <citation type="journal article" date="2017" name="Front. Microbiol.">
        <title>Labilibaculum manganireducens gen. nov., sp. nov. and Labilibaculum filiforme sp. nov., Novel Bacteroidetes Isolated from Subsurface Sediments of the Baltic Sea.</title>
        <authorList>
            <person name="Vandieken V."/>
            <person name="Marshall I.P."/>
            <person name="Niemann H."/>
            <person name="Engelen B."/>
            <person name="Cypionka H."/>
        </authorList>
    </citation>
    <scope>NUCLEOTIDE SEQUENCE [LARGE SCALE GENOMIC DNA]</scope>
    <source>
        <strain evidence="2 3">59.10-2M</strain>
    </source>
</reference>
<feature type="transmembrane region" description="Helical" evidence="1">
    <location>
        <begin position="47"/>
        <end position="69"/>
    </location>
</feature>
<protein>
    <submittedName>
        <fullName evidence="2">Uncharacterized protein</fullName>
    </submittedName>
</protein>